<dbReference type="Pfam" id="PF00440">
    <property type="entry name" value="TetR_N"/>
    <property type="match status" value="1"/>
</dbReference>
<keyword evidence="2" id="KW-0238">DNA-binding</keyword>
<dbReference type="GO" id="GO:0000976">
    <property type="term" value="F:transcription cis-regulatory region binding"/>
    <property type="evidence" value="ECO:0007669"/>
    <property type="project" value="TreeGrafter"/>
</dbReference>
<reference evidence="5 6" key="1">
    <citation type="submission" date="2018-05" db="EMBL/GenBank/DDBJ databases">
        <title>Abyssibacter profundi OUC007T gen. nov., sp. nov, a marine bacterium isolated from seawater of the Mariana Trench.</title>
        <authorList>
            <person name="Zhou S."/>
        </authorList>
    </citation>
    <scope>NUCLEOTIDE SEQUENCE [LARGE SCALE GENOMIC DNA]</scope>
    <source>
        <strain evidence="5 6">OUC007</strain>
    </source>
</reference>
<dbReference type="OrthoDB" id="2356263at2"/>
<evidence type="ECO:0000256" key="3">
    <source>
        <dbReference type="ARBA" id="ARBA00023163"/>
    </source>
</evidence>
<organism evidence="5 6">
    <name type="scientific">Abyssibacter profundi</name>
    <dbReference type="NCBI Taxonomy" id="2182787"/>
    <lineage>
        <taxon>Bacteria</taxon>
        <taxon>Pseudomonadati</taxon>
        <taxon>Pseudomonadota</taxon>
        <taxon>Gammaproteobacteria</taxon>
        <taxon>Chromatiales</taxon>
        <taxon>Oceanococcaceae</taxon>
        <taxon>Abyssibacter</taxon>
    </lineage>
</organism>
<dbReference type="Gene3D" id="1.10.357.10">
    <property type="entry name" value="Tetracycline Repressor, domain 2"/>
    <property type="match status" value="1"/>
</dbReference>
<dbReference type="PANTHER" id="PTHR30055:SF234">
    <property type="entry name" value="HTH-TYPE TRANSCRIPTIONAL REGULATOR BETI"/>
    <property type="match status" value="1"/>
</dbReference>
<dbReference type="Proteomes" id="UP000251800">
    <property type="component" value="Unassembled WGS sequence"/>
</dbReference>
<protein>
    <recommendedName>
        <fullName evidence="4">HTH tetR-type domain-containing protein</fullName>
    </recommendedName>
</protein>
<keyword evidence="1" id="KW-0805">Transcription regulation</keyword>
<sequence length="215" mass="23982">MTAERSNAGSTRQRLLLEAMRLFADEGLNAVALRRVVQAVGAQNSSALHYHFGGRSGLVAGIVEQLGEWLQPRWSQRFDALARETAPEAMAVVEALYDPVMELYASKTYGPSAVRFLARLVWDLGQDGQQLSAELHAMPLQRAESLLRRHPWPATDTEILQLRLLMTMANVYHGLSDRSYLRRSPFGALALAHPDQADALRRHFYQYLVAGLQGA</sequence>
<dbReference type="PANTHER" id="PTHR30055">
    <property type="entry name" value="HTH-TYPE TRANSCRIPTIONAL REGULATOR RUTR"/>
    <property type="match status" value="1"/>
</dbReference>
<dbReference type="InterPro" id="IPR009057">
    <property type="entry name" value="Homeodomain-like_sf"/>
</dbReference>
<dbReference type="RefSeq" id="WP_133249092.1">
    <property type="nucleotide sequence ID" value="NZ_QEQK01000002.1"/>
</dbReference>
<accession>A0A363UPS0</accession>
<dbReference type="InterPro" id="IPR050109">
    <property type="entry name" value="HTH-type_TetR-like_transc_reg"/>
</dbReference>
<dbReference type="SUPFAM" id="SSF46689">
    <property type="entry name" value="Homeodomain-like"/>
    <property type="match status" value="1"/>
</dbReference>
<keyword evidence="3" id="KW-0804">Transcription</keyword>
<dbReference type="InterPro" id="IPR001647">
    <property type="entry name" value="HTH_TetR"/>
</dbReference>
<feature type="domain" description="HTH tetR-type" evidence="4">
    <location>
        <begin position="16"/>
        <end position="60"/>
    </location>
</feature>
<evidence type="ECO:0000313" key="6">
    <source>
        <dbReference type="Proteomes" id="UP000251800"/>
    </source>
</evidence>
<keyword evidence="6" id="KW-1185">Reference proteome</keyword>
<evidence type="ECO:0000259" key="4">
    <source>
        <dbReference type="Pfam" id="PF00440"/>
    </source>
</evidence>
<evidence type="ECO:0000256" key="1">
    <source>
        <dbReference type="ARBA" id="ARBA00023015"/>
    </source>
</evidence>
<evidence type="ECO:0000256" key="2">
    <source>
        <dbReference type="ARBA" id="ARBA00023125"/>
    </source>
</evidence>
<dbReference type="EMBL" id="QEQK01000002">
    <property type="protein sequence ID" value="PWN57476.1"/>
    <property type="molecule type" value="Genomic_DNA"/>
</dbReference>
<dbReference type="GO" id="GO:0003700">
    <property type="term" value="F:DNA-binding transcription factor activity"/>
    <property type="evidence" value="ECO:0007669"/>
    <property type="project" value="TreeGrafter"/>
</dbReference>
<evidence type="ECO:0000313" key="5">
    <source>
        <dbReference type="EMBL" id="PWN57476.1"/>
    </source>
</evidence>
<proteinExistence type="predicted"/>
<dbReference type="AlphaFoldDB" id="A0A363UPS0"/>
<gene>
    <name evidence="5" type="ORF">DEH80_03030</name>
</gene>
<name>A0A363UPS0_9GAMM</name>
<comment type="caution">
    <text evidence="5">The sequence shown here is derived from an EMBL/GenBank/DDBJ whole genome shotgun (WGS) entry which is preliminary data.</text>
</comment>